<protein>
    <recommendedName>
        <fullName evidence="4">G protein-coupled receptor</fullName>
    </recommendedName>
</protein>
<accession>A0AAV5THP8</accession>
<reference evidence="2" key="1">
    <citation type="submission" date="2023-10" db="EMBL/GenBank/DDBJ databases">
        <title>Genome assembly of Pristionchus species.</title>
        <authorList>
            <person name="Yoshida K."/>
            <person name="Sommer R.J."/>
        </authorList>
    </citation>
    <scope>NUCLEOTIDE SEQUENCE</scope>
    <source>
        <strain evidence="2">RS0144</strain>
    </source>
</reference>
<organism evidence="2 3">
    <name type="scientific">Pristionchus entomophagus</name>
    <dbReference type="NCBI Taxonomy" id="358040"/>
    <lineage>
        <taxon>Eukaryota</taxon>
        <taxon>Metazoa</taxon>
        <taxon>Ecdysozoa</taxon>
        <taxon>Nematoda</taxon>
        <taxon>Chromadorea</taxon>
        <taxon>Rhabditida</taxon>
        <taxon>Rhabditina</taxon>
        <taxon>Diplogasteromorpha</taxon>
        <taxon>Diplogasteroidea</taxon>
        <taxon>Neodiplogasteridae</taxon>
        <taxon>Pristionchus</taxon>
    </lineage>
</organism>
<evidence type="ECO:0000313" key="2">
    <source>
        <dbReference type="EMBL" id="GMS93860.1"/>
    </source>
</evidence>
<feature type="chain" id="PRO_5043372042" description="G protein-coupled receptor" evidence="1">
    <location>
        <begin position="20"/>
        <end position="97"/>
    </location>
</feature>
<comment type="caution">
    <text evidence="2">The sequence shown here is derived from an EMBL/GenBank/DDBJ whole genome shotgun (WGS) entry which is preliminary data.</text>
</comment>
<keyword evidence="1" id="KW-0732">Signal</keyword>
<evidence type="ECO:0000256" key="1">
    <source>
        <dbReference type="SAM" id="SignalP"/>
    </source>
</evidence>
<dbReference type="AlphaFoldDB" id="A0AAV5THP8"/>
<dbReference type="EMBL" id="BTSX01000004">
    <property type="protein sequence ID" value="GMS93860.1"/>
    <property type="molecule type" value="Genomic_DNA"/>
</dbReference>
<evidence type="ECO:0000313" key="3">
    <source>
        <dbReference type="Proteomes" id="UP001432027"/>
    </source>
</evidence>
<dbReference type="Proteomes" id="UP001432027">
    <property type="component" value="Unassembled WGS sequence"/>
</dbReference>
<evidence type="ECO:0008006" key="4">
    <source>
        <dbReference type="Google" id="ProtNLM"/>
    </source>
</evidence>
<feature type="signal peptide" evidence="1">
    <location>
        <begin position="1"/>
        <end position="19"/>
    </location>
</feature>
<sequence>AIFFSPFLILTSFPIGVSSAYVYDRAMHTVRPISRSQEICGSSCVQSESIRKALFSTRRFYSIFQSDEVSPISTYLRPRNRFPGYTGLSRSHRFLSL</sequence>
<proteinExistence type="predicted"/>
<name>A0AAV5THP8_9BILA</name>
<gene>
    <name evidence="2" type="ORF">PENTCL1PPCAC_16035</name>
</gene>
<keyword evidence="3" id="KW-1185">Reference proteome</keyword>
<feature type="non-terminal residue" evidence="2">
    <location>
        <position position="1"/>
    </location>
</feature>